<feature type="transmembrane region" description="Helical" evidence="1">
    <location>
        <begin position="50"/>
        <end position="75"/>
    </location>
</feature>
<sequence length="229" mass="23916">MSTFHARTRLGAVALAVAGVLFLAYPALRPWHDEATVSGATAALSSAAWVAAHLFAMIGFILLPLGLLALLGVVATTRSQRLALVATVITWIGAGLTLPYYGAEDFGLHAIAGPKGSPSHVLDLIDAVRYQPVAVTIFGTGLILLAIGAIVAAVAVWHSGVLPRWSGILFAAGLALFLPQFFTPAPVRIAHGVLMAVGLIVFAVALWRSADPARAAVDPHDKIVLRPTR</sequence>
<organism evidence="2 3">
    <name type="scientific">Actinopolymorpha pittospori</name>
    <dbReference type="NCBI Taxonomy" id="648752"/>
    <lineage>
        <taxon>Bacteria</taxon>
        <taxon>Bacillati</taxon>
        <taxon>Actinomycetota</taxon>
        <taxon>Actinomycetes</taxon>
        <taxon>Propionibacteriales</taxon>
        <taxon>Actinopolymorphaceae</taxon>
        <taxon>Actinopolymorpha</taxon>
    </lineage>
</organism>
<name>A0A927N3G0_9ACTN</name>
<protein>
    <recommendedName>
        <fullName evidence="4">DUF4386 family protein</fullName>
    </recommendedName>
</protein>
<keyword evidence="1" id="KW-1133">Transmembrane helix</keyword>
<comment type="caution">
    <text evidence="2">The sequence shown here is derived from an EMBL/GenBank/DDBJ whole genome shotgun (WGS) entry which is preliminary data.</text>
</comment>
<evidence type="ECO:0008006" key="4">
    <source>
        <dbReference type="Google" id="ProtNLM"/>
    </source>
</evidence>
<keyword evidence="3" id="KW-1185">Reference proteome</keyword>
<proteinExistence type="predicted"/>
<dbReference type="EMBL" id="JADBEM010000001">
    <property type="protein sequence ID" value="MBE1610268.1"/>
    <property type="molecule type" value="Genomic_DNA"/>
</dbReference>
<feature type="transmembrane region" description="Helical" evidence="1">
    <location>
        <begin position="189"/>
        <end position="207"/>
    </location>
</feature>
<keyword evidence="1" id="KW-0472">Membrane</keyword>
<keyword evidence="1" id="KW-0812">Transmembrane</keyword>
<dbReference type="RefSeq" id="WP_192753664.1">
    <property type="nucleotide sequence ID" value="NZ_BAABJL010000095.1"/>
</dbReference>
<evidence type="ECO:0000256" key="1">
    <source>
        <dbReference type="SAM" id="Phobius"/>
    </source>
</evidence>
<evidence type="ECO:0000313" key="2">
    <source>
        <dbReference type="EMBL" id="MBE1610268.1"/>
    </source>
</evidence>
<gene>
    <name evidence="2" type="ORF">HEB94_007116</name>
</gene>
<feature type="transmembrane region" description="Helical" evidence="1">
    <location>
        <begin position="82"/>
        <end position="101"/>
    </location>
</feature>
<dbReference type="AlphaFoldDB" id="A0A927N3G0"/>
<feature type="transmembrane region" description="Helical" evidence="1">
    <location>
        <begin position="165"/>
        <end position="183"/>
    </location>
</feature>
<accession>A0A927N3G0</accession>
<evidence type="ECO:0000313" key="3">
    <source>
        <dbReference type="Proteomes" id="UP000638648"/>
    </source>
</evidence>
<reference evidence="2" key="1">
    <citation type="submission" date="2020-10" db="EMBL/GenBank/DDBJ databases">
        <title>Sequencing the genomes of 1000 actinobacteria strains.</title>
        <authorList>
            <person name="Klenk H.-P."/>
        </authorList>
    </citation>
    <scope>NUCLEOTIDE SEQUENCE</scope>
    <source>
        <strain evidence="2">DSM 45354</strain>
    </source>
</reference>
<dbReference type="Proteomes" id="UP000638648">
    <property type="component" value="Unassembled WGS sequence"/>
</dbReference>
<feature type="transmembrane region" description="Helical" evidence="1">
    <location>
        <begin position="133"/>
        <end position="158"/>
    </location>
</feature>